<keyword evidence="2 11" id="KW-1003">Cell membrane</keyword>
<accession>A0ABV7JMM4</accession>
<reference evidence="13" key="1">
    <citation type="journal article" date="2019" name="Int. J. Syst. Evol. Microbiol.">
        <title>The Global Catalogue of Microorganisms (GCM) 10K type strain sequencing project: providing services to taxonomists for standard genome sequencing and annotation.</title>
        <authorList>
            <consortium name="The Broad Institute Genomics Platform"/>
            <consortium name="The Broad Institute Genome Sequencing Center for Infectious Disease"/>
            <person name="Wu L."/>
            <person name="Ma J."/>
        </authorList>
    </citation>
    <scope>NUCLEOTIDE SEQUENCE [LARGE SCALE GENOMIC DNA]</scope>
    <source>
        <strain evidence="13">KCTC 52416</strain>
    </source>
</reference>
<dbReference type="PANTHER" id="PTHR28259">
    <property type="entry name" value="FLUORIDE EXPORT PROTEIN 1-RELATED"/>
    <property type="match status" value="1"/>
</dbReference>
<comment type="similarity">
    <text evidence="9 11">Belongs to the fluoride channel Fluc/FEX (TC 1.A.43) family.</text>
</comment>
<keyword evidence="11" id="KW-0479">Metal-binding</keyword>
<gene>
    <name evidence="11 12" type="primary">crcB</name>
    <name evidence="11" type="synonym">fluC</name>
    <name evidence="12" type="ORF">ACFOET_17150</name>
</gene>
<keyword evidence="6 11" id="KW-0406">Ion transport</keyword>
<keyword evidence="7 11" id="KW-0472">Membrane</keyword>
<comment type="activity regulation">
    <text evidence="11">Na(+) is not transported, but it plays an essential structural role and its presence is essential for fluoride channel function.</text>
</comment>
<evidence type="ECO:0000313" key="13">
    <source>
        <dbReference type="Proteomes" id="UP001595526"/>
    </source>
</evidence>
<dbReference type="RefSeq" id="WP_379024874.1">
    <property type="nucleotide sequence ID" value="NZ_JBHRTA010000038.1"/>
</dbReference>
<protein>
    <recommendedName>
        <fullName evidence="11">Fluoride-specific ion channel FluC</fullName>
    </recommendedName>
</protein>
<dbReference type="NCBIfam" id="TIGR00494">
    <property type="entry name" value="crcB"/>
    <property type="match status" value="1"/>
</dbReference>
<feature type="binding site" evidence="11">
    <location>
        <position position="76"/>
    </location>
    <ligand>
        <name>Na(+)</name>
        <dbReference type="ChEBI" id="CHEBI:29101"/>
        <note>structural</note>
    </ligand>
</feature>
<evidence type="ECO:0000313" key="12">
    <source>
        <dbReference type="EMBL" id="MFC3199353.1"/>
    </source>
</evidence>
<proteinExistence type="inferred from homology"/>
<keyword evidence="4 11" id="KW-0812">Transmembrane</keyword>
<name>A0ABV7JMM4_9SPHI</name>
<feature type="transmembrane region" description="Helical" evidence="11">
    <location>
        <begin position="97"/>
        <end position="122"/>
    </location>
</feature>
<comment type="function">
    <text evidence="11">Fluoride-specific ion channel. Important for reducing fluoride concentration in the cell, thus reducing its toxicity.</text>
</comment>
<comment type="subcellular location">
    <subcellularLocation>
        <location evidence="1 11">Cell membrane</location>
        <topology evidence="1 11">Multi-pass membrane protein</topology>
    </subcellularLocation>
</comment>
<dbReference type="Pfam" id="PF02537">
    <property type="entry name" value="CRCB"/>
    <property type="match status" value="1"/>
</dbReference>
<comment type="catalytic activity">
    <reaction evidence="10">
        <text>fluoride(in) = fluoride(out)</text>
        <dbReference type="Rhea" id="RHEA:76159"/>
        <dbReference type="ChEBI" id="CHEBI:17051"/>
    </reaction>
    <physiologicalReaction direction="left-to-right" evidence="10">
        <dbReference type="Rhea" id="RHEA:76160"/>
    </physiologicalReaction>
</comment>
<evidence type="ECO:0000256" key="5">
    <source>
        <dbReference type="ARBA" id="ARBA00022989"/>
    </source>
</evidence>
<sequence>MLKQLILVGIGGSVGSMLRYLVSILTARYVHTTFPLPTLLVNLGGCFLIGLLAGLFSHSAYANTNLRLLFITGFCGGYTTFSAFAHENLLLIQNQQVFTAVAYTLLSVIFGVALVWAGIWIVRG</sequence>
<keyword evidence="11" id="KW-0915">Sodium</keyword>
<evidence type="ECO:0000256" key="6">
    <source>
        <dbReference type="ARBA" id="ARBA00023065"/>
    </source>
</evidence>
<dbReference type="Proteomes" id="UP001595526">
    <property type="component" value="Unassembled WGS sequence"/>
</dbReference>
<keyword evidence="11" id="KW-0813">Transport</keyword>
<dbReference type="InterPro" id="IPR003691">
    <property type="entry name" value="FluC"/>
</dbReference>
<evidence type="ECO:0000256" key="7">
    <source>
        <dbReference type="ARBA" id="ARBA00023136"/>
    </source>
</evidence>
<organism evidence="12 13">
    <name type="scientific">Parapedobacter deserti</name>
    <dbReference type="NCBI Taxonomy" id="1912957"/>
    <lineage>
        <taxon>Bacteria</taxon>
        <taxon>Pseudomonadati</taxon>
        <taxon>Bacteroidota</taxon>
        <taxon>Sphingobacteriia</taxon>
        <taxon>Sphingobacteriales</taxon>
        <taxon>Sphingobacteriaceae</taxon>
        <taxon>Parapedobacter</taxon>
    </lineage>
</organism>
<keyword evidence="13" id="KW-1185">Reference proteome</keyword>
<dbReference type="HAMAP" id="MF_00454">
    <property type="entry name" value="FluC"/>
    <property type="match status" value="1"/>
</dbReference>
<keyword evidence="5 11" id="KW-1133">Transmembrane helix</keyword>
<evidence type="ECO:0000256" key="2">
    <source>
        <dbReference type="ARBA" id="ARBA00022475"/>
    </source>
</evidence>
<keyword evidence="3" id="KW-0997">Cell inner membrane</keyword>
<evidence type="ECO:0000256" key="10">
    <source>
        <dbReference type="ARBA" id="ARBA00035585"/>
    </source>
</evidence>
<feature type="transmembrane region" description="Helical" evidence="11">
    <location>
        <begin position="34"/>
        <end position="56"/>
    </location>
</feature>
<dbReference type="PANTHER" id="PTHR28259:SF1">
    <property type="entry name" value="FLUORIDE EXPORT PROTEIN 1-RELATED"/>
    <property type="match status" value="1"/>
</dbReference>
<evidence type="ECO:0000256" key="11">
    <source>
        <dbReference type="HAMAP-Rule" id="MF_00454"/>
    </source>
</evidence>
<comment type="caution">
    <text evidence="12">The sequence shown here is derived from an EMBL/GenBank/DDBJ whole genome shotgun (WGS) entry which is preliminary data.</text>
</comment>
<evidence type="ECO:0000256" key="4">
    <source>
        <dbReference type="ARBA" id="ARBA00022692"/>
    </source>
</evidence>
<evidence type="ECO:0000256" key="9">
    <source>
        <dbReference type="ARBA" id="ARBA00035120"/>
    </source>
</evidence>
<feature type="binding site" evidence="11">
    <location>
        <position position="79"/>
    </location>
    <ligand>
        <name>Na(+)</name>
        <dbReference type="ChEBI" id="CHEBI:29101"/>
        <note>structural</note>
    </ligand>
</feature>
<evidence type="ECO:0000256" key="1">
    <source>
        <dbReference type="ARBA" id="ARBA00004651"/>
    </source>
</evidence>
<keyword evidence="8 11" id="KW-0407">Ion channel</keyword>
<evidence type="ECO:0000256" key="3">
    <source>
        <dbReference type="ARBA" id="ARBA00022519"/>
    </source>
</evidence>
<evidence type="ECO:0000256" key="8">
    <source>
        <dbReference type="ARBA" id="ARBA00023303"/>
    </source>
</evidence>
<feature type="transmembrane region" description="Helical" evidence="11">
    <location>
        <begin position="5"/>
        <end position="22"/>
    </location>
</feature>
<dbReference type="EMBL" id="JBHRTA010000038">
    <property type="protein sequence ID" value="MFC3199353.1"/>
    <property type="molecule type" value="Genomic_DNA"/>
</dbReference>
<feature type="transmembrane region" description="Helical" evidence="11">
    <location>
        <begin position="68"/>
        <end position="85"/>
    </location>
</feature>